<evidence type="ECO:0000256" key="1">
    <source>
        <dbReference type="SAM" id="MobiDB-lite"/>
    </source>
</evidence>
<evidence type="ECO:0000313" key="2">
    <source>
        <dbReference type="EMBL" id="KAJ7207232.1"/>
    </source>
</evidence>
<keyword evidence="4" id="KW-1185">Reference proteome</keyword>
<dbReference type="EMBL" id="JARJCW010000037">
    <property type="protein sequence ID" value="KAJ7207265.1"/>
    <property type="molecule type" value="Genomic_DNA"/>
</dbReference>
<accession>A0AAD6YDJ5</accession>
<dbReference type="SUPFAM" id="SSF56219">
    <property type="entry name" value="DNase I-like"/>
    <property type="match status" value="1"/>
</dbReference>
<sequence length="137" mass="14665">TRLSEALAWCTANRSKPVGTLGDLNSRTQSDCPSSSQLTRVSSDTEPTNQRGAWLLRTCEEGTLDILNGTCFERGAPGGFTSFQPNGKAVVDYALFSRGFLNMLSVDSLQVVPVPSDWSDHAILALHVVIPPALSTA</sequence>
<gene>
    <name evidence="2" type="ORF">GGX14DRAFT_295773</name>
    <name evidence="3" type="ORF">GGX14DRAFT_297004</name>
</gene>
<dbReference type="EMBL" id="JARJCW010000037">
    <property type="protein sequence ID" value="KAJ7207232.1"/>
    <property type="molecule type" value="Genomic_DNA"/>
</dbReference>
<feature type="non-terminal residue" evidence="3">
    <location>
        <position position="1"/>
    </location>
</feature>
<organism evidence="3 4">
    <name type="scientific">Mycena pura</name>
    <dbReference type="NCBI Taxonomy" id="153505"/>
    <lineage>
        <taxon>Eukaryota</taxon>
        <taxon>Fungi</taxon>
        <taxon>Dikarya</taxon>
        <taxon>Basidiomycota</taxon>
        <taxon>Agaricomycotina</taxon>
        <taxon>Agaricomycetes</taxon>
        <taxon>Agaricomycetidae</taxon>
        <taxon>Agaricales</taxon>
        <taxon>Marasmiineae</taxon>
        <taxon>Mycenaceae</taxon>
        <taxon>Mycena</taxon>
    </lineage>
</organism>
<dbReference type="Gene3D" id="3.60.10.10">
    <property type="entry name" value="Endonuclease/exonuclease/phosphatase"/>
    <property type="match status" value="1"/>
</dbReference>
<proteinExistence type="predicted"/>
<feature type="compositionally biased region" description="Polar residues" evidence="1">
    <location>
        <begin position="23"/>
        <end position="49"/>
    </location>
</feature>
<feature type="region of interest" description="Disordered" evidence="1">
    <location>
        <begin position="20"/>
        <end position="49"/>
    </location>
</feature>
<comment type="caution">
    <text evidence="3">The sequence shown here is derived from an EMBL/GenBank/DDBJ whole genome shotgun (WGS) entry which is preliminary data.</text>
</comment>
<protein>
    <recommendedName>
        <fullName evidence="5">Endonuclease/exonuclease/phosphatase domain-containing protein</fullName>
    </recommendedName>
</protein>
<name>A0AAD6YDJ5_9AGAR</name>
<dbReference type="InterPro" id="IPR036691">
    <property type="entry name" value="Endo/exonu/phosph_ase_sf"/>
</dbReference>
<reference evidence="3" key="1">
    <citation type="submission" date="2023-03" db="EMBL/GenBank/DDBJ databases">
        <title>Massive genome expansion in bonnet fungi (Mycena s.s.) driven by repeated elements and novel gene families across ecological guilds.</title>
        <authorList>
            <consortium name="Lawrence Berkeley National Laboratory"/>
            <person name="Harder C.B."/>
            <person name="Miyauchi S."/>
            <person name="Viragh M."/>
            <person name="Kuo A."/>
            <person name="Thoen E."/>
            <person name="Andreopoulos B."/>
            <person name="Lu D."/>
            <person name="Skrede I."/>
            <person name="Drula E."/>
            <person name="Henrissat B."/>
            <person name="Morin E."/>
            <person name="Kohler A."/>
            <person name="Barry K."/>
            <person name="LaButti K."/>
            <person name="Morin E."/>
            <person name="Salamov A."/>
            <person name="Lipzen A."/>
            <person name="Mereny Z."/>
            <person name="Hegedus B."/>
            <person name="Baldrian P."/>
            <person name="Stursova M."/>
            <person name="Weitz H."/>
            <person name="Taylor A."/>
            <person name="Grigoriev I.V."/>
            <person name="Nagy L.G."/>
            <person name="Martin F."/>
            <person name="Kauserud H."/>
        </authorList>
    </citation>
    <scope>NUCLEOTIDE SEQUENCE</scope>
    <source>
        <strain evidence="3">9144</strain>
    </source>
</reference>
<evidence type="ECO:0000313" key="3">
    <source>
        <dbReference type="EMBL" id="KAJ7207265.1"/>
    </source>
</evidence>
<feature type="non-terminal residue" evidence="3">
    <location>
        <position position="137"/>
    </location>
</feature>
<evidence type="ECO:0000313" key="4">
    <source>
        <dbReference type="Proteomes" id="UP001219525"/>
    </source>
</evidence>
<dbReference type="AlphaFoldDB" id="A0AAD6YDJ5"/>
<dbReference type="Proteomes" id="UP001219525">
    <property type="component" value="Unassembled WGS sequence"/>
</dbReference>
<evidence type="ECO:0008006" key="5">
    <source>
        <dbReference type="Google" id="ProtNLM"/>
    </source>
</evidence>